<feature type="transmembrane region" description="Helical" evidence="1">
    <location>
        <begin position="31"/>
        <end position="51"/>
    </location>
</feature>
<proteinExistence type="predicted"/>
<evidence type="ECO:0000313" key="3">
    <source>
        <dbReference type="Proteomes" id="UP001165060"/>
    </source>
</evidence>
<dbReference type="Proteomes" id="UP001165060">
    <property type="component" value="Unassembled WGS sequence"/>
</dbReference>
<keyword evidence="1" id="KW-1133">Transmembrane helix</keyword>
<evidence type="ECO:0000256" key="1">
    <source>
        <dbReference type="SAM" id="Phobius"/>
    </source>
</evidence>
<protein>
    <recommendedName>
        <fullName evidence="4">Very-long-chain 3-oxoacyl-CoA synthase</fullName>
    </recommendedName>
</protein>
<comment type="caution">
    <text evidence="2">The sequence shown here is derived from an EMBL/GenBank/DDBJ whole genome shotgun (WGS) entry which is preliminary data.</text>
</comment>
<keyword evidence="1" id="KW-0472">Membrane</keyword>
<name>A0ABQ6MME1_9STRA</name>
<reference evidence="2 3" key="1">
    <citation type="journal article" date="2023" name="Commun. Biol.">
        <title>Genome analysis of Parmales, the sister group of diatoms, reveals the evolutionary specialization of diatoms from phago-mixotrophs to photoautotrophs.</title>
        <authorList>
            <person name="Ban H."/>
            <person name="Sato S."/>
            <person name="Yoshikawa S."/>
            <person name="Yamada K."/>
            <person name="Nakamura Y."/>
            <person name="Ichinomiya M."/>
            <person name="Sato N."/>
            <person name="Blanc-Mathieu R."/>
            <person name="Endo H."/>
            <person name="Kuwata A."/>
            <person name="Ogata H."/>
        </authorList>
    </citation>
    <scope>NUCLEOTIDE SEQUENCE [LARGE SCALE GENOMIC DNA]</scope>
</reference>
<organism evidence="2 3">
    <name type="scientific">Tetraparma gracilis</name>
    <dbReference type="NCBI Taxonomy" id="2962635"/>
    <lineage>
        <taxon>Eukaryota</taxon>
        <taxon>Sar</taxon>
        <taxon>Stramenopiles</taxon>
        <taxon>Ochrophyta</taxon>
        <taxon>Bolidophyceae</taxon>
        <taxon>Parmales</taxon>
        <taxon>Triparmaceae</taxon>
        <taxon>Tetraparma</taxon>
    </lineage>
</organism>
<keyword evidence="1" id="KW-0812">Transmembrane</keyword>
<accession>A0ABQ6MME1</accession>
<sequence>MPLPLFLQAYLSICRNIQETCYADFGIAYDIWLAVMFLIQSSVLVWLYILLKESAAKRKKGAKYSSMEKLMIMNAVATSSACCGTL</sequence>
<keyword evidence="3" id="KW-1185">Reference proteome</keyword>
<dbReference type="EMBL" id="BRYB01004319">
    <property type="protein sequence ID" value="GMI29093.1"/>
    <property type="molecule type" value="Genomic_DNA"/>
</dbReference>
<gene>
    <name evidence="2" type="ORF">TeGR_g11761</name>
</gene>
<evidence type="ECO:0000313" key="2">
    <source>
        <dbReference type="EMBL" id="GMI29093.1"/>
    </source>
</evidence>
<evidence type="ECO:0008006" key="4">
    <source>
        <dbReference type="Google" id="ProtNLM"/>
    </source>
</evidence>